<feature type="non-terminal residue" evidence="2">
    <location>
        <position position="1"/>
    </location>
</feature>
<protein>
    <submittedName>
        <fullName evidence="2">Flagellar basal-body rod protein FlgC</fullName>
    </submittedName>
</protein>
<proteinExistence type="predicted"/>
<reference evidence="2" key="1">
    <citation type="submission" date="2020-02" db="EMBL/GenBank/DDBJ databases">
        <authorList>
            <person name="Meier V. D."/>
        </authorList>
    </citation>
    <scope>NUCLEOTIDE SEQUENCE</scope>
    <source>
        <strain evidence="2">AVDCRST_MAG06</strain>
    </source>
</reference>
<keyword evidence="2" id="KW-0282">Flagellum</keyword>
<feature type="compositionally biased region" description="Basic and acidic residues" evidence="1">
    <location>
        <begin position="18"/>
        <end position="37"/>
    </location>
</feature>
<sequence>GRLRVAAHRQHQPGHAPDLARRAGQQHRERQHDDQHRPGRLPGPDAHRPRAPRRWRRRRRHRRERPRGPHGPLPRPPARGRGRLRPRAGDGHGIPDVAARDGPAGLPGGGVRHEVRTGRLQRRPPDREVM</sequence>
<feature type="non-terminal residue" evidence="2">
    <location>
        <position position="130"/>
    </location>
</feature>
<feature type="region of interest" description="Disordered" evidence="1">
    <location>
        <begin position="1"/>
        <end position="130"/>
    </location>
</feature>
<keyword evidence="2" id="KW-0969">Cilium</keyword>
<name>A0A6J4N000_9ACTN</name>
<feature type="compositionally biased region" description="Basic residues" evidence="1">
    <location>
        <begin position="1"/>
        <end position="12"/>
    </location>
</feature>
<gene>
    <name evidence="2" type="ORF">AVDCRST_MAG06-271</name>
</gene>
<evidence type="ECO:0000256" key="1">
    <source>
        <dbReference type="SAM" id="MobiDB-lite"/>
    </source>
</evidence>
<accession>A0A6J4N000</accession>
<organism evidence="2">
    <name type="scientific">uncultured Nocardioides sp</name>
    <dbReference type="NCBI Taxonomy" id="198441"/>
    <lineage>
        <taxon>Bacteria</taxon>
        <taxon>Bacillati</taxon>
        <taxon>Actinomycetota</taxon>
        <taxon>Actinomycetes</taxon>
        <taxon>Propionibacteriales</taxon>
        <taxon>Nocardioidaceae</taxon>
        <taxon>Nocardioides</taxon>
        <taxon>environmental samples</taxon>
    </lineage>
</organism>
<dbReference type="AlphaFoldDB" id="A0A6J4N000"/>
<dbReference type="EMBL" id="CADCUP010000022">
    <property type="protein sequence ID" value="CAA9373517.1"/>
    <property type="molecule type" value="Genomic_DNA"/>
</dbReference>
<feature type="compositionally biased region" description="Basic and acidic residues" evidence="1">
    <location>
        <begin position="111"/>
        <end position="130"/>
    </location>
</feature>
<keyword evidence="2" id="KW-0966">Cell projection</keyword>
<evidence type="ECO:0000313" key="2">
    <source>
        <dbReference type="EMBL" id="CAA9373517.1"/>
    </source>
</evidence>
<feature type="compositionally biased region" description="Basic residues" evidence="1">
    <location>
        <begin position="49"/>
        <end position="65"/>
    </location>
</feature>